<dbReference type="InterPro" id="IPR050109">
    <property type="entry name" value="HTH-type_TetR-like_transc_reg"/>
</dbReference>
<reference evidence="6 7" key="1">
    <citation type="submission" date="2015-02" db="EMBL/GenBank/DDBJ databases">
        <title>Draft genome sequences of ten Microbacterium spp. with emphasis on heavy metal contaminated environments.</title>
        <authorList>
            <person name="Corretto E."/>
        </authorList>
    </citation>
    <scope>NUCLEOTIDE SEQUENCE [LARGE SCALE GENOMIC DNA]</scope>
    <source>
        <strain evidence="6 7">DSM 23848</strain>
    </source>
</reference>
<evidence type="ECO:0000256" key="1">
    <source>
        <dbReference type="ARBA" id="ARBA00023015"/>
    </source>
</evidence>
<dbReference type="PATRIC" id="fig|582680.7.peg.638"/>
<dbReference type="InterPro" id="IPR001647">
    <property type="entry name" value="HTH_TetR"/>
</dbReference>
<evidence type="ECO:0000256" key="2">
    <source>
        <dbReference type="ARBA" id="ARBA00023125"/>
    </source>
</evidence>
<dbReference type="SUPFAM" id="SSF46689">
    <property type="entry name" value="Homeodomain-like"/>
    <property type="match status" value="1"/>
</dbReference>
<dbReference type="PANTHER" id="PTHR30055:SF234">
    <property type="entry name" value="HTH-TYPE TRANSCRIPTIONAL REGULATOR BETI"/>
    <property type="match status" value="1"/>
</dbReference>
<proteinExistence type="predicted"/>
<organism evidence="6 7">
    <name type="scientific">Microbacterium azadirachtae</name>
    <dbReference type="NCBI Taxonomy" id="582680"/>
    <lineage>
        <taxon>Bacteria</taxon>
        <taxon>Bacillati</taxon>
        <taxon>Actinomycetota</taxon>
        <taxon>Actinomycetes</taxon>
        <taxon>Micrococcales</taxon>
        <taxon>Microbacteriaceae</taxon>
        <taxon>Microbacterium</taxon>
    </lineage>
</organism>
<evidence type="ECO:0000259" key="5">
    <source>
        <dbReference type="PROSITE" id="PS50977"/>
    </source>
</evidence>
<evidence type="ECO:0000313" key="7">
    <source>
        <dbReference type="Proteomes" id="UP000033448"/>
    </source>
</evidence>
<dbReference type="InterPro" id="IPR009057">
    <property type="entry name" value="Homeodomain-like_sf"/>
</dbReference>
<gene>
    <name evidence="6" type="primary">betI_3</name>
    <name evidence="6" type="ORF">RL72_00618</name>
</gene>
<feature type="domain" description="HTH tetR-type" evidence="5">
    <location>
        <begin position="8"/>
        <end position="68"/>
    </location>
</feature>
<evidence type="ECO:0000313" key="6">
    <source>
        <dbReference type="EMBL" id="KJL27150.1"/>
    </source>
</evidence>
<evidence type="ECO:0000256" key="3">
    <source>
        <dbReference type="ARBA" id="ARBA00023163"/>
    </source>
</evidence>
<keyword evidence="7" id="KW-1185">Reference proteome</keyword>
<protein>
    <submittedName>
        <fullName evidence="6">HTH-type transcriptional regulator BetI</fullName>
    </submittedName>
</protein>
<dbReference type="AlphaFoldDB" id="A0A0F0L497"/>
<dbReference type="PANTHER" id="PTHR30055">
    <property type="entry name" value="HTH-TYPE TRANSCRIPTIONAL REGULATOR RUTR"/>
    <property type="match status" value="1"/>
</dbReference>
<name>A0A0F0L497_9MICO</name>
<comment type="caution">
    <text evidence="6">The sequence shown here is derived from an EMBL/GenBank/DDBJ whole genome shotgun (WGS) entry which is preliminary data.</text>
</comment>
<sequence>MPRIVDPQERTDEILGAAIKILSEGGFARLTLSNLAKELGGSIRLVTHYFRNREELIHGIVERLTRETDVILDELRSLDDPRERLRRALAWFLLGDLQDTREESVRLALRDHQGDPAVDEFFDVVEPSMRRVLRVALGGDETTEVHESDVDLLRIWTSGIALNAIERPALWTIEHQERALDHLLQVFTSR</sequence>
<dbReference type="GO" id="GO:0003700">
    <property type="term" value="F:DNA-binding transcription factor activity"/>
    <property type="evidence" value="ECO:0007669"/>
    <property type="project" value="TreeGrafter"/>
</dbReference>
<feature type="DNA-binding region" description="H-T-H motif" evidence="4">
    <location>
        <begin position="31"/>
        <end position="50"/>
    </location>
</feature>
<dbReference type="Gene3D" id="1.10.357.10">
    <property type="entry name" value="Tetracycline Repressor, domain 2"/>
    <property type="match status" value="1"/>
</dbReference>
<dbReference type="PROSITE" id="PS50977">
    <property type="entry name" value="HTH_TETR_2"/>
    <property type="match status" value="1"/>
</dbReference>
<dbReference type="EMBL" id="JYIT01000057">
    <property type="protein sequence ID" value="KJL27150.1"/>
    <property type="molecule type" value="Genomic_DNA"/>
</dbReference>
<dbReference type="RefSeq" id="WP_169748202.1">
    <property type="nucleotide sequence ID" value="NZ_CP099706.1"/>
</dbReference>
<keyword evidence="3" id="KW-0804">Transcription</keyword>
<accession>A0A0F0L497</accession>
<dbReference type="Proteomes" id="UP000033448">
    <property type="component" value="Unassembled WGS sequence"/>
</dbReference>
<dbReference type="GO" id="GO:0000976">
    <property type="term" value="F:transcription cis-regulatory region binding"/>
    <property type="evidence" value="ECO:0007669"/>
    <property type="project" value="TreeGrafter"/>
</dbReference>
<dbReference type="PRINTS" id="PR00455">
    <property type="entry name" value="HTHTETR"/>
</dbReference>
<keyword evidence="2 4" id="KW-0238">DNA-binding</keyword>
<evidence type="ECO:0000256" key="4">
    <source>
        <dbReference type="PROSITE-ProRule" id="PRU00335"/>
    </source>
</evidence>
<keyword evidence="1" id="KW-0805">Transcription regulation</keyword>
<dbReference type="Pfam" id="PF00440">
    <property type="entry name" value="TetR_N"/>
    <property type="match status" value="1"/>
</dbReference>